<dbReference type="EMBL" id="JAANEC010000024">
    <property type="protein sequence ID" value="NUY11346.1"/>
    <property type="molecule type" value="Genomic_DNA"/>
</dbReference>
<dbReference type="PANTHER" id="PTHR34474:SF2">
    <property type="entry name" value="SIGNAL TRANSDUCTION PROTEIN TRAP"/>
    <property type="match status" value="1"/>
</dbReference>
<evidence type="ECO:0000259" key="4">
    <source>
        <dbReference type="PROSITE" id="PS51725"/>
    </source>
</evidence>
<dbReference type="GO" id="GO:0004497">
    <property type="term" value="F:monooxygenase activity"/>
    <property type="evidence" value="ECO:0007669"/>
    <property type="project" value="UniProtKB-KW"/>
</dbReference>
<keyword evidence="5" id="KW-0560">Oxidoreductase</keyword>
<evidence type="ECO:0000313" key="6">
    <source>
        <dbReference type="Proteomes" id="UP000547874"/>
    </source>
</evidence>
<proteinExistence type="inferred from homology"/>
<dbReference type="InterPro" id="IPR050404">
    <property type="entry name" value="Heme-degrading_MO"/>
</dbReference>
<evidence type="ECO:0000256" key="1">
    <source>
        <dbReference type="ARBA" id="ARBA00009267"/>
    </source>
</evidence>
<dbReference type="Gene3D" id="3.30.70.100">
    <property type="match status" value="1"/>
</dbReference>
<comment type="caution">
    <text evidence="5">The sequence shown here is derived from an EMBL/GenBank/DDBJ whole genome shotgun (WGS) entry which is preliminary data.</text>
</comment>
<organism evidence="5 6">
    <name type="scientific">Staphylococcus aureus</name>
    <dbReference type="NCBI Taxonomy" id="1280"/>
    <lineage>
        <taxon>Bacteria</taxon>
        <taxon>Bacillati</taxon>
        <taxon>Bacillota</taxon>
        <taxon>Bacilli</taxon>
        <taxon>Bacillales</taxon>
        <taxon>Staphylococcaceae</taxon>
        <taxon>Staphylococcus</taxon>
    </lineage>
</organism>
<keyword evidence="5" id="KW-0503">Monooxygenase</keyword>
<dbReference type="Pfam" id="PF03992">
    <property type="entry name" value="ABM"/>
    <property type="match status" value="1"/>
</dbReference>
<dbReference type="SUPFAM" id="SSF54909">
    <property type="entry name" value="Dimeric alpha+beta barrel"/>
    <property type="match status" value="1"/>
</dbReference>
<dbReference type="PANTHER" id="PTHR34474">
    <property type="entry name" value="SIGNAL TRANSDUCTION PROTEIN TRAP"/>
    <property type="match status" value="1"/>
</dbReference>
<evidence type="ECO:0000256" key="2">
    <source>
        <dbReference type="ARBA" id="ARBA00018486"/>
    </source>
</evidence>
<dbReference type="PROSITE" id="PS51725">
    <property type="entry name" value="ABM"/>
    <property type="match status" value="1"/>
</dbReference>
<comment type="similarity">
    <text evidence="1">Belongs to the TRAP family.</text>
</comment>
<dbReference type="InterPro" id="IPR011008">
    <property type="entry name" value="Dimeric_a/b-barrel"/>
</dbReference>
<accession>A0A850FX02</accession>
<dbReference type="Proteomes" id="UP000547874">
    <property type="component" value="Unassembled WGS sequence"/>
</dbReference>
<name>A0A850FX02_STAAU</name>
<reference evidence="5 6" key="1">
    <citation type="journal article" date="2020" name="J. Antimicrob. Chemother.">
        <title>Detection of heterogeneous vancomycin intermediate resistance in MRSA isolates from Latin America.</title>
        <authorList>
            <person name="Castro B.E."/>
            <person name="Berrio M."/>
            <person name="Vargas M.L."/>
            <person name="Carvajal L.P."/>
            <person name="Millan L.V."/>
            <person name="Rios R."/>
            <person name="Hernandez A.K."/>
            <person name="Rincon S."/>
            <person name="Cubides P."/>
            <person name="Forero E."/>
            <person name="Dinh A."/>
            <person name="Seas C."/>
            <person name="Munita J.M."/>
            <person name="Arias C.A."/>
            <person name="Reyes J."/>
            <person name="Diaz L."/>
        </authorList>
    </citation>
    <scope>NUCLEOTIDE SEQUENCE [LARGE SCALE GENOMIC DNA]</scope>
    <source>
        <strain evidence="5 6">UE1097</strain>
    </source>
</reference>
<feature type="domain" description="ABM" evidence="4">
    <location>
        <begin position="59"/>
        <end position="150"/>
    </location>
</feature>
<evidence type="ECO:0000313" key="5">
    <source>
        <dbReference type="EMBL" id="NUY11346.1"/>
    </source>
</evidence>
<dbReference type="InterPro" id="IPR007138">
    <property type="entry name" value="ABM_dom"/>
</dbReference>
<evidence type="ECO:0000256" key="3">
    <source>
        <dbReference type="ARBA" id="ARBA00032861"/>
    </source>
</evidence>
<dbReference type="AlphaFoldDB" id="A0A850FX02"/>
<sequence length="162" mass="19372">MVKTLYSILHRSLDLTNIYDEYRSYVIEELDDCLTIQKNNDTAYYDVLEAINDLSNDTLCVLNHLYINEGQEETFEQKFLQRNKHLQNVDGFKTLRFLRPRTAGRHYIIITLWENRQAFYHWQNSAEYKHTHKHRGTSKGADVKIINRELSYNIRIELADML</sequence>
<gene>
    <name evidence="5" type="ORF">GQX37_02070</name>
</gene>
<protein>
    <recommendedName>
        <fullName evidence="2">Signal transduction protein TRAP</fullName>
    </recommendedName>
    <alternativeName>
        <fullName evidence="3">Target of RNAIII-activating protein</fullName>
    </alternativeName>
</protein>